<evidence type="ECO:0000256" key="1">
    <source>
        <dbReference type="SAM" id="MobiDB-lite"/>
    </source>
</evidence>
<keyword evidence="3" id="KW-1185">Reference proteome</keyword>
<accession>A0A167VRM5</accession>
<protein>
    <submittedName>
        <fullName evidence="2">Uncharacterized protein</fullName>
    </submittedName>
</protein>
<feature type="region of interest" description="Disordered" evidence="1">
    <location>
        <begin position="30"/>
        <end position="69"/>
    </location>
</feature>
<dbReference type="AlphaFoldDB" id="A0A167VRM5"/>
<sequence length="150" mass="17170">MESTKTSQREYPESATVWTANVFTITDLAYRSKHGKPVKKTKRERHKPKEHKTQQEKSHREEGRQTVYPGRERTWYNLAGVMRKRSRAASNPSSFMEQPALFRQAVLTSPIGVVALRSRQKRRRSCRGVVWSATGYATMDAGGPACWTTL</sequence>
<dbReference type="Proteomes" id="UP000076532">
    <property type="component" value="Unassembled WGS sequence"/>
</dbReference>
<gene>
    <name evidence="2" type="ORF">FIBSPDRAFT_903614</name>
</gene>
<reference evidence="2 3" key="1">
    <citation type="journal article" date="2016" name="Mol. Biol. Evol.">
        <title>Comparative Genomics of Early-Diverging Mushroom-Forming Fungi Provides Insights into the Origins of Lignocellulose Decay Capabilities.</title>
        <authorList>
            <person name="Nagy L.G."/>
            <person name="Riley R."/>
            <person name="Tritt A."/>
            <person name="Adam C."/>
            <person name="Daum C."/>
            <person name="Floudas D."/>
            <person name="Sun H."/>
            <person name="Yadav J.S."/>
            <person name="Pangilinan J."/>
            <person name="Larsson K.H."/>
            <person name="Matsuura K."/>
            <person name="Barry K."/>
            <person name="Labutti K."/>
            <person name="Kuo R."/>
            <person name="Ohm R.A."/>
            <person name="Bhattacharya S.S."/>
            <person name="Shirouzu T."/>
            <person name="Yoshinaga Y."/>
            <person name="Martin F.M."/>
            <person name="Grigoriev I.V."/>
            <person name="Hibbett D.S."/>
        </authorList>
    </citation>
    <scope>NUCLEOTIDE SEQUENCE [LARGE SCALE GENOMIC DNA]</scope>
    <source>
        <strain evidence="2 3">CBS 109695</strain>
    </source>
</reference>
<dbReference type="EMBL" id="KV417848">
    <property type="protein sequence ID" value="KZP05295.1"/>
    <property type="molecule type" value="Genomic_DNA"/>
</dbReference>
<name>A0A167VRM5_9AGAM</name>
<evidence type="ECO:0000313" key="2">
    <source>
        <dbReference type="EMBL" id="KZP05295.1"/>
    </source>
</evidence>
<organism evidence="2 3">
    <name type="scientific">Athelia psychrophila</name>
    <dbReference type="NCBI Taxonomy" id="1759441"/>
    <lineage>
        <taxon>Eukaryota</taxon>
        <taxon>Fungi</taxon>
        <taxon>Dikarya</taxon>
        <taxon>Basidiomycota</taxon>
        <taxon>Agaricomycotina</taxon>
        <taxon>Agaricomycetes</taxon>
        <taxon>Agaricomycetidae</taxon>
        <taxon>Atheliales</taxon>
        <taxon>Atheliaceae</taxon>
        <taxon>Athelia</taxon>
    </lineage>
</organism>
<feature type="compositionally biased region" description="Basic residues" evidence="1">
    <location>
        <begin position="31"/>
        <end position="50"/>
    </location>
</feature>
<proteinExistence type="predicted"/>
<feature type="compositionally biased region" description="Basic and acidic residues" evidence="1">
    <location>
        <begin position="51"/>
        <end position="69"/>
    </location>
</feature>
<evidence type="ECO:0000313" key="3">
    <source>
        <dbReference type="Proteomes" id="UP000076532"/>
    </source>
</evidence>